<evidence type="ECO:0008006" key="4">
    <source>
        <dbReference type="Google" id="ProtNLM"/>
    </source>
</evidence>
<keyword evidence="3" id="KW-1185">Reference proteome</keyword>
<sequence>MSALKQQLLQQCINYVQNKIDNAQQAILSAQQASNDDTKSSAGDKYETSREMMQQDTNRNMNQLSEASKLMVALNRINITGNALKAELGSLVITTNGSFFLSISAGALTVDKQTYIAVSPASPIGLLLKGQKQGNQFTLNGKIYLIEKVM</sequence>
<accession>A0A495ITR2</accession>
<comment type="caution">
    <text evidence="2">The sequence shown here is derived from an EMBL/GenBank/DDBJ whole genome shotgun (WGS) entry which is preliminary data.</text>
</comment>
<dbReference type="Proteomes" id="UP000268007">
    <property type="component" value="Unassembled WGS sequence"/>
</dbReference>
<proteinExistence type="predicted"/>
<evidence type="ECO:0000256" key="1">
    <source>
        <dbReference type="SAM" id="MobiDB-lite"/>
    </source>
</evidence>
<protein>
    <recommendedName>
        <fullName evidence="4">3-oxoacyl-ACP synthase</fullName>
    </recommendedName>
</protein>
<gene>
    <name evidence="2" type="ORF">BDD43_0139</name>
</gene>
<feature type="compositionally biased region" description="Basic and acidic residues" evidence="1">
    <location>
        <begin position="36"/>
        <end position="50"/>
    </location>
</feature>
<organism evidence="2 3">
    <name type="scientific">Mucilaginibacter gracilis</name>
    <dbReference type="NCBI Taxonomy" id="423350"/>
    <lineage>
        <taxon>Bacteria</taxon>
        <taxon>Pseudomonadati</taxon>
        <taxon>Bacteroidota</taxon>
        <taxon>Sphingobacteriia</taxon>
        <taxon>Sphingobacteriales</taxon>
        <taxon>Sphingobacteriaceae</taxon>
        <taxon>Mucilaginibacter</taxon>
    </lineage>
</organism>
<dbReference type="RefSeq" id="WP_121195693.1">
    <property type="nucleotide sequence ID" value="NZ_RBKU01000001.1"/>
</dbReference>
<reference evidence="2 3" key="1">
    <citation type="submission" date="2018-10" db="EMBL/GenBank/DDBJ databases">
        <title>Genomic Encyclopedia of Archaeal and Bacterial Type Strains, Phase II (KMG-II): from individual species to whole genera.</title>
        <authorList>
            <person name="Goeker M."/>
        </authorList>
    </citation>
    <scope>NUCLEOTIDE SEQUENCE [LARGE SCALE GENOMIC DNA]</scope>
    <source>
        <strain evidence="2 3">DSM 18602</strain>
    </source>
</reference>
<dbReference type="OrthoDB" id="667380at2"/>
<dbReference type="EMBL" id="RBKU01000001">
    <property type="protein sequence ID" value="RKR80050.1"/>
    <property type="molecule type" value="Genomic_DNA"/>
</dbReference>
<evidence type="ECO:0000313" key="2">
    <source>
        <dbReference type="EMBL" id="RKR80050.1"/>
    </source>
</evidence>
<dbReference type="AlphaFoldDB" id="A0A495ITR2"/>
<name>A0A495ITR2_9SPHI</name>
<evidence type="ECO:0000313" key="3">
    <source>
        <dbReference type="Proteomes" id="UP000268007"/>
    </source>
</evidence>
<feature type="region of interest" description="Disordered" evidence="1">
    <location>
        <begin position="30"/>
        <end position="54"/>
    </location>
</feature>